<comment type="caution">
    <text evidence="1">The sequence shown here is derived from an EMBL/GenBank/DDBJ whole genome shotgun (WGS) entry which is preliminary data.</text>
</comment>
<dbReference type="EMBL" id="JAARRG010000006">
    <property type="protein sequence ID" value="MBC1486507.1"/>
    <property type="molecule type" value="Genomic_DNA"/>
</dbReference>
<proteinExistence type="predicted"/>
<name>A0A7X0X2N9_LISSE</name>
<gene>
    <name evidence="1" type="ORF">HB897_09735</name>
</gene>
<sequence length="139" mass="16211">MQVVVLPESKDIHYIKTVRAVKQFFADFQRFRVISGLPQKPFVEKNGCLGAPVFNTVAFSARHEKEVIYEACWLVEKYTTMLNQMEALHRRILIDCYIERKQDVAIMMDLPYEIAQFKRIKKRAVLEFASVVGVLVRKS</sequence>
<dbReference type="RefSeq" id="WP_185383833.1">
    <property type="nucleotide sequence ID" value="NZ_JAARRG010000006.1"/>
</dbReference>
<protein>
    <recommendedName>
        <fullName evidence="3">ArpU family transcriptional regulator</fullName>
    </recommendedName>
</protein>
<dbReference type="AlphaFoldDB" id="A0A7X0X2N9"/>
<dbReference type="NCBIfam" id="TIGR01637">
    <property type="entry name" value="phage_arpU"/>
    <property type="match status" value="1"/>
</dbReference>
<organism evidence="1 2">
    <name type="scientific">Listeria seeligeri</name>
    <dbReference type="NCBI Taxonomy" id="1640"/>
    <lineage>
        <taxon>Bacteria</taxon>
        <taxon>Bacillati</taxon>
        <taxon>Bacillota</taxon>
        <taxon>Bacilli</taxon>
        <taxon>Bacillales</taxon>
        <taxon>Listeriaceae</taxon>
        <taxon>Listeria</taxon>
    </lineage>
</organism>
<evidence type="ECO:0000313" key="2">
    <source>
        <dbReference type="Proteomes" id="UP000523362"/>
    </source>
</evidence>
<evidence type="ECO:0008006" key="3">
    <source>
        <dbReference type="Google" id="ProtNLM"/>
    </source>
</evidence>
<dbReference type="InterPro" id="IPR006524">
    <property type="entry name" value="ArpU-like"/>
</dbReference>
<evidence type="ECO:0000313" key="1">
    <source>
        <dbReference type="EMBL" id="MBC1486507.1"/>
    </source>
</evidence>
<reference evidence="1 2" key="1">
    <citation type="submission" date="2020-03" db="EMBL/GenBank/DDBJ databases">
        <title>Soil Listeria distribution.</title>
        <authorList>
            <person name="Liao J."/>
            <person name="Wiedmann M."/>
        </authorList>
    </citation>
    <scope>NUCLEOTIDE SEQUENCE [LARGE SCALE GENOMIC DNA]</scope>
    <source>
        <strain evidence="1 2">FSL L7-1560</strain>
    </source>
</reference>
<dbReference type="Proteomes" id="UP000523362">
    <property type="component" value="Unassembled WGS sequence"/>
</dbReference>
<accession>A0A7X0X2N9</accession>